<accession>A0A4Q7MT34</accession>
<name>A0A4Q7MT34_9BACT</name>
<protein>
    <submittedName>
        <fullName evidence="8">SusD-like starch-binding protein associating with outer membrane</fullName>
    </submittedName>
</protein>
<dbReference type="EMBL" id="SGXA01000002">
    <property type="protein sequence ID" value="RZS71059.1"/>
    <property type="molecule type" value="Genomic_DNA"/>
</dbReference>
<comment type="caution">
    <text evidence="8">The sequence shown here is derived from an EMBL/GenBank/DDBJ whole genome shotgun (WGS) entry which is preliminary data.</text>
</comment>
<dbReference type="InterPro" id="IPR033985">
    <property type="entry name" value="SusD-like_N"/>
</dbReference>
<dbReference type="PROSITE" id="PS51257">
    <property type="entry name" value="PROKAR_LIPOPROTEIN"/>
    <property type="match status" value="1"/>
</dbReference>
<evidence type="ECO:0000256" key="4">
    <source>
        <dbReference type="ARBA" id="ARBA00023136"/>
    </source>
</evidence>
<evidence type="ECO:0000256" key="5">
    <source>
        <dbReference type="ARBA" id="ARBA00023237"/>
    </source>
</evidence>
<dbReference type="RefSeq" id="WP_130541596.1">
    <property type="nucleotide sequence ID" value="NZ_CP042431.1"/>
</dbReference>
<dbReference type="GO" id="GO:0009279">
    <property type="term" value="C:cell outer membrane"/>
    <property type="evidence" value="ECO:0007669"/>
    <property type="project" value="UniProtKB-SubCell"/>
</dbReference>
<gene>
    <name evidence="8" type="ORF">EV199_2960</name>
</gene>
<evidence type="ECO:0000256" key="1">
    <source>
        <dbReference type="ARBA" id="ARBA00004442"/>
    </source>
</evidence>
<keyword evidence="5" id="KW-0998">Cell outer membrane</keyword>
<keyword evidence="4" id="KW-0472">Membrane</keyword>
<dbReference type="Gene3D" id="1.25.40.390">
    <property type="match status" value="1"/>
</dbReference>
<feature type="domain" description="RagB/SusD" evidence="6">
    <location>
        <begin position="341"/>
        <end position="472"/>
    </location>
</feature>
<evidence type="ECO:0000259" key="6">
    <source>
        <dbReference type="Pfam" id="PF07980"/>
    </source>
</evidence>
<dbReference type="Pfam" id="PF14322">
    <property type="entry name" value="SusD-like_3"/>
    <property type="match status" value="1"/>
</dbReference>
<evidence type="ECO:0000259" key="7">
    <source>
        <dbReference type="Pfam" id="PF14322"/>
    </source>
</evidence>
<dbReference type="SUPFAM" id="SSF48452">
    <property type="entry name" value="TPR-like"/>
    <property type="match status" value="1"/>
</dbReference>
<feature type="domain" description="SusD-like N-terminal" evidence="7">
    <location>
        <begin position="104"/>
        <end position="242"/>
    </location>
</feature>
<evidence type="ECO:0000256" key="2">
    <source>
        <dbReference type="ARBA" id="ARBA00006275"/>
    </source>
</evidence>
<dbReference type="OrthoDB" id="625727at2"/>
<comment type="similarity">
    <text evidence="2">Belongs to the SusD family.</text>
</comment>
<dbReference type="Proteomes" id="UP000293874">
    <property type="component" value="Unassembled WGS sequence"/>
</dbReference>
<sequence length="474" mass="52975">MRNKILPALLFLTSGLIISGCEKLLDVPPPINSITTEELFVNNKQAEWAMAGIYTKMINGIATNAADLANVPNNIFSGGLSTLQGGLSADEIIATSVSGADYYSQRNKLTVEVSADKPDHLWYSTYRTISDANALIDGIALSTSPSLIDSVKKQLTGEALALRAFSYFYLVNYYGELPLVITSDFKKTVSLSRSPVSKVYDQIKADLIKAKALLGSDYSVGGNKRSRVNKWFVEALLARVYLYTGEYQLAINSATAVIDQSDLFKLEQDISNTFLPNSPETIFQLIPTTGLLNNATPEGHVFHLLFRPYAISNELLDAFEVNDKRKLTWIKLDGATFIPAKYSKGNPVQYYKVMRLAEQILIRAEATVLYNPSAKNNAIDDINQLRRRAGLTELDYSLTADEVLHAIAHERRVELFLEWGHRWFDLKRTAKAHDVLSIISYKVPWEGDHQLLYPVPKEEIRVNGRLVQNPGYNN</sequence>
<dbReference type="InterPro" id="IPR011990">
    <property type="entry name" value="TPR-like_helical_dom_sf"/>
</dbReference>
<dbReference type="CDD" id="cd08977">
    <property type="entry name" value="SusD"/>
    <property type="match status" value="1"/>
</dbReference>
<proteinExistence type="inferred from homology"/>
<evidence type="ECO:0000256" key="3">
    <source>
        <dbReference type="ARBA" id="ARBA00022729"/>
    </source>
</evidence>
<evidence type="ECO:0000313" key="8">
    <source>
        <dbReference type="EMBL" id="RZS71059.1"/>
    </source>
</evidence>
<dbReference type="AlphaFoldDB" id="A0A4Q7MT34"/>
<dbReference type="Pfam" id="PF07980">
    <property type="entry name" value="SusD_RagB"/>
    <property type="match status" value="1"/>
</dbReference>
<reference evidence="8 9" key="1">
    <citation type="submission" date="2019-02" db="EMBL/GenBank/DDBJ databases">
        <title>Genomic Encyclopedia of Type Strains, Phase IV (KMG-IV): sequencing the most valuable type-strain genomes for metagenomic binning, comparative biology and taxonomic classification.</title>
        <authorList>
            <person name="Goeker M."/>
        </authorList>
    </citation>
    <scope>NUCLEOTIDE SEQUENCE [LARGE SCALE GENOMIC DNA]</scope>
    <source>
        <strain evidence="8 9">DSM 18116</strain>
    </source>
</reference>
<keyword evidence="9" id="KW-1185">Reference proteome</keyword>
<keyword evidence="3" id="KW-0732">Signal</keyword>
<dbReference type="InterPro" id="IPR012944">
    <property type="entry name" value="SusD_RagB_dom"/>
</dbReference>
<evidence type="ECO:0000313" key="9">
    <source>
        <dbReference type="Proteomes" id="UP000293874"/>
    </source>
</evidence>
<comment type="subcellular location">
    <subcellularLocation>
        <location evidence="1">Cell outer membrane</location>
    </subcellularLocation>
</comment>
<organism evidence="8 9">
    <name type="scientific">Pseudobacter ginsenosidimutans</name>
    <dbReference type="NCBI Taxonomy" id="661488"/>
    <lineage>
        <taxon>Bacteria</taxon>
        <taxon>Pseudomonadati</taxon>
        <taxon>Bacteroidota</taxon>
        <taxon>Chitinophagia</taxon>
        <taxon>Chitinophagales</taxon>
        <taxon>Chitinophagaceae</taxon>
        <taxon>Pseudobacter</taxon>
    </lineage>
</organism>